<dbReference type="InterPro" id="IPR001624">
    <property type="entry name" value="FliE"/>
</dbReference>
<keyword evidence="6" id="KW-0282">Flagellum</keyword>
<gene>
    <name evidence="5" type="primary">fliE</name>
    <name evidence="6" type="ORF">IB75_12610</name>
</gene>
<accession>A0A0E2Z084</accession>
<dbReference type="Pfam" id="PF02049">
    <property type="entry name" value="FliE"/>
    <property type="match status" value="1"/>
</dbReference>
<organism evidence="6 7">
    <name type="scientific">Nitrosococcus oceani C-27</name>
    <dbReference type="NCBI Taxonomy" id="314279"/>
    <lineage>
        <taxon>Bacteria</taxon>
        <taxon>Pseudomonadati</taxon>
        <taxon>Pseudomonadota</taxon>
        <taxon>Gammaproteobacteria</taxon>
        <taxon>Chromatiales</taxon>
        <taxon>Chromatiaceae</taxon>
        <taxon>Nitrosococcus</taxon>
    </lineage>
</organism>
<dbReference type="AlphaFoldDB" id="A0A0E2Z084"/>
<dbReference type="Proteomes" id="UP000028839">
    <property type="component" value="Unassembled WGS sequence"/>
</dbReference>
<sequence>MESINSTQLLEQMRAATALAKNNSASTAGELPEGEFATLFRQAIDSVNQFQQQSSELQTAFVRGDSNVDLAEVMIASQKSTVSFQAALQVRNRLVSAYQEIMNMQI</sequence>
<dbReference type="HOGENOM" id="CLU_147249_0_0_6"/>
<dbReference type="NCBIfam" id="TIGR00205">
    <property type="entry name" value="fliE"/>
    <property type="match status" value="1"/>
</dbReference>
<dbReference type="PANTHER" id="PTHR34653:SF1">
    <property type="entry name" value="FLAGELLAR HOOK-BASAL BODY COMPLEX PROTEIN FLIE"/>
    <property type="match status" value="1"/>
</dbReference>
<name>A0A0E2Z084_9GAMM</name>
<reference evidence="6 7" key="1">
    <citation type="submission" date="2014-07" db="EMBL/GenBank/DDBJ databases">
        <title>Comparative analysis of Nitrosococcus oceani genome inventories of strains from Pacific and Atlantic gyres.</title>
        <authorList>
            <person name="Lim C.K."/>
            <person name="Wang L."/>
            <person name="Sayavedra-Soto L.A."/>
            <person name="Klotz M.G."/>
        </authorList>
    </citation>
    <scope>NUCLEOTIDE SEQUENCE [LARGE SCALE GENOMIC DNA]</scope>
    <source>
        <strain evidence="6 7">C-27</strain>
    </source>
</reference>
<dbReference type="GO" id="GO:0071973">
    <property type="term" value="P:bacterial-type flagellum-dependent cell motility"/>
    <property type="evidence" value="ECO:0007669"/>
    <property type="project" value="InterPro"/>
</dbReference>
<keyword evidence="6" id="KW-0969">Cilium</keyword>
<dbReference type="OrthoDB" id="8909229at2"/>
<evidence type="ECO:0000256" key="1">
    <source>
        <dbReference type="ARBA" id="ARBA00004117"/>
    </source>
</evidence>
<dbReference type="GO" id="GO:0005198">
    <property type="term" value="F:structural molecule activity"/>
    <property type="evidence" value="ECO:0007669"/>
    <property type="project" value="UniProtKB-UniRule"/>
</dbReference>
<protein>
    <recommendedName>
        <fullName evidence="3 5">Flagellar hook-basal body complex protein FliE</fullName>
    </recommendedName>
</protein>
<dbReference type="GO" id="GO:0009425">
    <property type="term" value="C:bacterial-type flagellum basal body"/>
    <property type="evidence" value="ECO:0007669"/>
    <property type="project" value="UniProtKB-SubCell"/>
</dbReference>
<comment type="subcellular location">
    <subcellularLocation>
        <location evidence="1 5">Bacterial flagellum basal body</location>
    </subcellularLocation>
</comment>
<dbReference type="EMBL" id="JPGN01000075">
    <property type="protein sequence ID" value="KFI18626.1"/>
    <property type="molecule type" value="Genomic_DNA"/>
</dbReference>
<evidence type="ECO:0000256" key="3">
    <source>
        <dbReference type="ARBA" id="ARBA00018024"/>
    </source>
</evidence>
<evidence type="ECO:0000256" key="2">
    <source>
        <dbReference type="ARBA" id="ARBA00009272"/>
    </source>
</evidence>
<evidence type="ECO:0000256" key="5">
    <source>
        <dbReference type="HAMAP-Rule" id="MF_00724"/>
    </source>
</evidence>
<evidence type="ECO:0000313" key="7">
    <source>
        <dbReference type="Proteomes" id="UP000028839"/>
    </source>
</evidence>
<dbReference type="PRINTS" id="PR01006">
    <property type="entry name" value="FLGHOOKFLIE"/>
</dbReference>
<comment type="similarity">
    <text evidence="2 5">Belongs to the FliE family.</text>
</comment>
<keyword evidence="4 5" id="KW-0975">Bacterial flagellum</keyword>
<dbReference type="HAMAP" id="MF_00724">
    <property type="entry name" value="FliE"/>
    <property type="match status" value="1"/>
</dbReference>
<evidence type="ECO:0000256" key="4">
    <source>
        <dbReference type="ARBA" id="ARBA00023143"/>
    </source>
</evidence>
<evidence type="ECO:0000313" key="6">
    <source>
        <dbReference type="EMBL" id="KFI18626.1"/>
    </source>
</evidence>
<proteinExistence type="inferred from homology"/>
<comment type="caution">
    <text evidence="6">The sequence shown here is derived from an EMBL/GenBank/DDBJ whole genome shotgun (WGS) entry which is preliminary data.</text>
</comment>
<dbReference type="PANTHER" id="PTHR34653">
    <property type="match status" value="1"/>
</dbReference>
<dbReference type="GO" id="GO:0003774">
    <property type="term" value="F:cytoskeletal motor activity"/>
    <property type="evidence" value="ECO:0007669"/>
    <property type="project" value="InterPro"/>
</dbReference>
<keyword evidence="6" id="KW-0966">Cell projection</keyword>